<dbReference type="InterPro" id="IPR013525">
    <property type="entry name" value="ABC2_TM"/>
</dbReference>
<evidence type="ECO:0000256" key="7">
    <source>
        <dbReference type="SAM" id="Phobius"/>
    </source>
</evidence>
<dbReference type="PROSITE" id="PS00211">
    <property type="entry name" value="ABC_TRANSPORTER_1"/>
    <property type="match status" value="1"/>
</dbReference>
<dbReference type="Pfam" id="PF00005">
    <property type="entry name" value="ABC_tran"/>
    <property type="match status" value="1"/>
</dbReference>
<proteinExistence type="evidence at transcript level"/>
<comment type="subcellular location">
    <subcellularLocation>
        <location evidence="1">Membrane</location>
        <topology evidence="1">Multi-pass membrane protein</topology>
    </subcellularLocation>
</comment>
<dbReference type="PRINTS" id="PR00164">
    <property type="entry name" value="ABC2TRNSPORT"/>
</dbReference>
<dbReference type="PROSITE" id="PS51012">
    <property type="entry name" value="ABC_TM2"/>
    <property type="match status" value="1"/>
</dbReference>
<dbReference type="GO" id="GO:0005524">
    <property type="term" value="F:ATP binding"/>
    <property type="evidence" value="ECO:0007669"/>
    <property type="project" value="UniProtKB-KW"/>
</dbReference>
<evidence type="ECO:0000256" key="3">
    <source>
        <dbReference type="ARBA" id="ARBA00022741"/>
    </source>
</evidence>
<dbReference type="InterPro" id="IPR047817">
    <property type="entry name" value="ABC2_TM_bact-type"/>
</dbReference>
<reference evidence="10" key="2">
    <citation type="submission" date="2020-05" db="EMBL/GenBank/DDBJ databases">
        <authorList>
            <person name="Kang H.-M."/>
            <person name="Kim M.-S."/>
            <person name="Lee J.-S."/>
        </authorList>
    </citation>
    <scope>NUCLEOTIDE SEQUENCE</scope>
</reference>
<dbReference type="InterPro" id="IPR027417">
    <property type="entry name" value="P-loop_NTPase"/>
</dbReference>
<dbReference type="SUPFAM" id="SSF52540">
    <property type="entry name" value="P-loop containing nucleoside triphosphate hydrolases"/>
    <property type="match status" value="1"/>
</dbReference>
<protein>
    <submittedName>
        <fullName evidence="10">ATP-binding cassette transporter subfamily H-like protein 1</fullName>
    </submittedName>
</protein>
<dbReference type="InterPro" id="IPR003593">
    <property type="entry name" value="AAA+_ATPase"/>
</dbReference>
<feature type="transmembrane region" description="Helical" evidence="7">
    <location>
        <begin position="696"/>
        <end position="718"/>
    </location>
</feature>
<evidence type="ECO:0000313" key="10">
    <source>
        <dbReference type="EMBL" id="QNH67981.1"/>
    </source>
</evidence>
<evidence type="ECO:0000256" key="4">
    <source>
        <dbReference type="ARBA" id="ARBA00022840"/>
    </source>
</evidence>
<dbReference type="InterPro" id="IPR000412">
    <property type="entry name" value="ABC_2_transport"/>
</dbReference>
<dbReference type="PROSITE" id="PS50893">
    <property type="entry name" value="ABC_TRANSPORTER_2"/>
    <property type="match status" value="1"/>
</dbReference>
<feature type="domain" description="ABC transporter" evidence="8">
    <location>
        <begin position="34"/>
        <end position="264"/>
    </location>
</feature>
<evidence type="ECO:0000259" key="9">
    <source>
        <dbReference type="PROSITE" id="PS51012"/>
    </source>
</evidence>
<dbReference type="GO" id="GO:0043190">
    <property type="term" value="C:ATP-binding cassette (ABC) transporter complex"/>
    <property type="evidence" value="ECO:0007669"/>
    <property type="project" value="InterPro"/>
</dbReference>
<dbReference type="AlphaFoldDB" id="A0A7H9SLE0"/>
<dbReference type="PANTHER" id="PTHR43038:SF3">
    <property type="entry name" value="ABC TRANSPORTER G FAMILY MEMBER 20 ISOFORM X1"/>
    <property type="match status" value="1"/>
</dbReference>
<evidence type="ECO:0000256" key="2">
    <source>
        <dbReference type="ARBA" id="ARBA00022692"/>
    </source>
</evidence>
<evidence type="ECO:0000259" key="8">
    <source>
        <dbReference type="PROSITE" id="PS50893"/>
    </source>
</evidence>
<dbReference type="SMART" id="SM00382">
    <property type="entry name" value="AAA"/>
    <property type="match status" value="1"/>
</dbReference>
<dbReference type="GO" id="GO:0016887">
    <property type="term" value="F:ATP hydrolysis activity"/>
    <property type="evidence" value="ECO:0007669"/>
    <property type="project" value="InterPro"/>
</dbReference>
<keyword evidence="3" id="KW-0547">Nucleotide-binding</keyword>
<reference evidence="10" key="1">
    <citation type="journal article" date="2020" name="Comp. Biochem. Physiol. Part D Genomics Proteomics">
        <title>The genome of the marine monogonont rotifer Brachionus rotundiformis and insight into species-specific detoxification components in Brachionus spp.</title>
        <authorList>
            <person name="Kang H.M."/>
            <person name="Kim M.S."/>
            <person name="Choi B.S."/>
            <person name="Kim D.H."/>
            <person name="Kim H.J."/>
            <person name="Hwang U.K."/>
            <person name="Hagiwara A."/>
            <person name="Lee J.S."/>
        </authorList>
    </citation>
    <scope>NUCLEOTIDE SEQUENCE</scope>
</reference>
<feature type="transmembrane region" description="Helical" evidence="7">
    <location>
        <begin position="606"/>
        <end position="625"/>
    </location>
</feature>
<dbReference type="InterPro" id="IPR003439">
    <property type="entry name" value="ABC_transporter-like_ATP-bd"/>
</dbReference>
<evidence type="ECO:0000256" key="6">
    <source>
        <dbReference type="ARBA" id="ARBA00023136"/>
    </source>
</evidence>
<name>A0A7H9SLE0_BRAPC</name>
<sequence>MDSLKNNVPLLTKNNFKNFPINAKENSQELNKAVIIQSGYKSYGNFSVLRDLNLNVPTGAIYGLLGPSGCGKTTILRSVVGRIFLDSGELLVFGKEPGTKGHQVPGSLVGYMPQEVALYNEFNISETLIYFGFLHNMKRKNVTERKDFLIDFLDLPSKNRMVKNLSGGQKRRVSMAIALLQEPKLLILDEPTVGVDPILREKIWSHLIDISKTSQTTIIITTHYIEEARKADRVGLIRNGRILAENSPEFLLETYCENSLENVFLKLCIKDESIPGYDKKSNGLRNPLCEPVINEVNDDNLNDELSKIDVKKGKKSFVSRIKKSISKTFRVPKFNNFVGALFKDSILIRRNWGFLIFQFLIPVIQISLFCLCIGREPYDLNFGIVNNETNFNDTSHFGAKMYVDELSNHTFKKHYFNWSYAYTQTKSGKLWGFIDLSENFTQDTIQKFNPFKPENTSIIGSNVNVYLDATNQQIALIAQARIADAYQSFLIEFLPHLPFPIDPKLLNSPITLQTPIYGQSSPQFINFMAPGIMATIIFTLTIGMTGLMFVIEKKEGLMDRSWAAGMNAVEVLGAHISSKIVIMTVQITILILISTLVFGVNMNGSIFVAALLLLLQGFCGMSYGLACSSLAKDETEVMQITIGSVFPIMLLSSIIWPIEGMPGWVRFITNFSPLTHSAEALRSVFSRGWGLENLTVWFGTFTVLAWSIFFNLIALLFFNIDN</sequence>
<dbReference type="Gene3D" id="3.40.50.300">
    <property type="entry name" value="P-loop containing nucleotide triphosphate hydrolases"/>
    <property type="match status" value="1"/>
</dbReference>
<keyword evidence="6 7" id="KW-0472">Membrane</keyword>
<keyword evidence="4 10" id="KW-0067">ATP-binding</keyword>
<dbReference type="EMBL" id="MT524926">
    <property type="protein sequence ID" value="QNH67981.1"/>
    <property type="molecule type" value="mRNA"/>
</dbReference>
<organism evidence="10">
    <name type="scientific">Brachionus plicatilis</name>
    <name type="common">Marine rotifer</name>
    <name type="synonym">Brachionus muelleri</name>
    <dbReference type="NCBI Taxonomy" id="10195"/>
    <lineage>
        <taxon>Eukaryota</taxon>
        <taxon>Metazoa</taxon>
        <taxon>Spiralia</taxon>
        <taxon>Gnathifera</taxon>
        <taxon>Rotifera</taxon>
        <taxon>Eurotatoria</taxon>
        <taxon>Monogononta</taxon>
        <taxon>Pseudotrocha</taxon>
        <taxon>Ploima</taxon>
        <taxon>Brachionidae</taxon>
        <taxon>Brachionus</taxon>
    </lineage>
</organism>
<evidence type="ECO:0000256" key="1">
    <source>
        <dbReference type="ARBA" id="ARBA00004141"/>
    </source>
</evidence>
<evidence type="ECO:0000256" key="5">
    <source>
        <dbReference type="ARBA" id="ARBA00022989"/>
    </source>
</evidence>
<feature type="transmembrane region" description="Helical" evidence="7">
    <location>
        <begin position="637"/>
        <end position="658"/>
    </location>
</feature>
<dbReference type="PANTHER" id="PTHR43038">
    <property type="entry name" value="ATP-BINDING CASSETTE, SUB-FAMILY H, MEMBER 1"/>
    <property type="match status" value="1"/>
</dbReference>
<keyword evidence="2 7" id="KW-0812">Transmembrane</keyword>
<dbReference type="GO" id="GO:0140359">
    <property type="term" value="F:ABC-type transporter activity"/>
    <property type="evidence" value="ECO:0007669"/>
    <property type="project" value="InterPro"/>
</dbReference>
<keyword evidence="5 7" id="KW-1133">Transmembrane helix</keyword>
<feature type="domain" description="ABC transmembrane type-2" evidence="9">
    <location>
        <begin position="494"/>
        <end position="721"/>
    </location>
</feature>
<feature type="transmembrane region" description="Helical" evidence="7">
    <location>
        <begin position="580"/>
        <end position="600"/>
    </location>
</feature>
<feature type="transmembrane region" description="Helical" evidence="7">
    <location>
        <begin position="527"/>
        <end position="551"/>
    </location>
</feature>
<accession>A0A7H9SLE0</accession>
<dbReference type="InterPro" id="IPR017871">
    <property type="entry name" value="ABC_transporter-like_CS"/>
</dbReference>
<dbReference type="Pfam" id="PF12698">
    <property type="entry name" value="ABC2_membrane_3"/>
    <property type="match status" value="1"/>
</dbReference>